<keyword evidence="2" id="KW-1133">Transmembrane helix</keyword>
<evidence type="ECO:0000256" key="2">
    <source>
        <dbReference type="SAM" id="Phobius"/>
    </source>
</evidence>
<reference evidence="3 4" key="2">
    <citation type="journal article" date="2018" name="Plant J.">
        <title>The Physcomitrella patens chromosome-scale assembly reveals moss genome structure and evolution.</title>
        <authorList>
            <person name="Lang D."/>
            <person name="Ullrich K.K."/>
            <person name="Murat F."/>
            <person name="Fuchs J."/>
            <person name="Jenkins J."/>
            <person name="Haas F.B."/>
            <person name="Piednoel M."/>
            <person name="Gundlach H."/>
            <person name="Van Bel M."/>
            <person name="Meyberg R."/>
            <person name="Vives C."/>
            <person name="Morata J."/>
            <person name="Symeonidi A."/>
            <person name="Hiss M."/>
            <person name="Muchero W."/>
            <person name="Kamisugi Y."/>
            <person name="Saleh O."/>
            <person name="Blanc G."/>
            <person name="Decker E.L."/>
            <person name="van Gessel N."/>
            <person name="Grimwood J."/>
            <person name="Hayes R.D."/>
            <person name="Graham S.W."/>
            <person name="Gunter L.E."/>
            <person name="McDaniel S.F."/>
            <person name="Hoernstein S.N.W."/>
            <person name="Larsson A."/>
            <person name="Li F.W."/>
            <person name="Perroud P.F."/>
            <person name="Phillips J."/>
            <person name="Ranjan P."/>
            <person name="Rokshar D.S."/>
            <person name="Rothfels C.J."/>
            <person name="Schneider L."/>
            <person name="Shu S."/>
            <person name="Stevenson D.W."/>
            <person name="Thummler F."/>
            <person name="Tillich M."/>
            <person name="Villarreal Aguilar J.C."/>
            <person name="Widiez T."/>
            <person name="Wong G.K."/>
            <person name="Wymore A."/>
            <person name="Zhang Y."/>
            <person name="Zimmer A.D."/>
            <person name="Quatrano R.S."/>
            <person name="Mayer K.F.X."/>
            <person name="Goodstein D."/>
            <person name="Casacuberta J.M."/>
            <person name="Vandepoele K."/>
            <person name="Reski R."/>
            <person name="Cuming A.C."/>
            <person name="Tuskan G.A."/>
            <person name="Maumus F."/>
            <person name="Salse J."/>
            <person name="Schmutz J."/>
            <person name="Rensing S.A."/>
        </authorList>
    </citation>
    <scope>NUCLEOTIDE SEQUENCE [LARGE SCALE GENOMIC DNA]</scope>
    <source>
        <strain evidence="3 4">cv. Gransden 2004</strain>
    </source>
</reference>
<accession>A0A7I4FLT4</accession>
<name>A0A7I4FLT4_PHYPA</name>
<keyword evidence="2" id="KW-0472">Membrane</keyword>
<protein>
    <submittedName>
        <fullName evidence="3">Uncharacterized protein</fullName>
    </submittedName>
</protein>
<reference evidence="3" key="3">
    <citation type="submission" date="2020-12" db="UniProtKB">
        <authorList>
            <consortium name="EnsemblPlants"/>
        </authorList>
    </citation>
    <scope>IDENTIFICATION</scope>
</reference>
<dbReference type="Gramene" id="Pp3c3_15124V3.1">
    <property type="protein sequence ID" value="Pp3c3_15124V3.1"/>
    <property type="gene ID" value="Pp3c3_15124"/>
</dbReference>
<sequence length="126" mass="14311">METYESNCTHTALLAVHISGLPKHVLAVFLILVLYRTLSSVLEREDLWDVVSPAQLSDDSFETIDPSQNHDSKGKEQVVAFSTPRSEPFDKDKLRRRKTKAMDLLHLFITDMVKPYISQILDPAEA</sequence>
<feature type="region of interest" description="Disordered" evidence="1">
    <location>
        <begin position="59"/>
        <end position="89"/>
    </location>
</feature>
<proteinExistence type="predicted"/>
<feature type="transmembrane region" description="Helical" evidence="2">
    <location>
        <begin position="12"/>
        <end position="35"/>
    </location>
</feature>
<evidence type="ECO:0000313" key="4">
    <source>
        <dbReference type="Proteomes" id="UP000006727"/>
    </source>
</evidence>
<dbReference type="InParanoid" id="A0A7I4FLT4"/>
<evidence type="ECO:0000313" key="3">
    <source>
        <dbReference type="EnsemblPlants" id="Pp3c3_15124V3.1"/>
    </source>
</evidence>
<organism evidence="3 4">
    <name type="scientific">Physcomitrium patens</name>
    <name type="common">Spreading-leaved earth moss</name>
    <name type="synonym">Physcomitrella patens</name>
    <dbReference type="NCBI Taxonomy" id="3218"/>
    <lineage>
        <taxon>Eukaryota</taxon>
        <taxon>Viridiplantae</taxon>
        <taxon>Streptophyta</taxon>
        <taxon>Embryophyta</taxon>
        <taxon>Bryophyta</taxon>
        <taxon>Bryophytina</taxon>
        <taxon>Bryopsida</taxon>
        <taxon>Funariidae</taxon>
        <taxon>Funariales</taxon>
        <taxon>Funariaceae</taxon>
        <taxon>Physcomitrium</taxon>
    </lineage>
</organism>
<keyword evidence="4" id="KW-1185">Reference proteome</keyword>
<keyword evidence="2" id="KW-0812">Transmembrane</keyword>
<dbReference type="EnsemblPlants" id="Pp3c3_15124V3.1">
    <property type="protein sequence ID" value="Pp3c3_15124V3.1"/>
    <property type="gene ID" value="Pp3c3_15124"/>
</dbReference>
<dbReference type="EMBL" id="ABEU02000003">
    <property type="status" value="NOT_ANNOTATED_CDS"/>
    <property type="molecule type" value="Genomic_DNA"/>
</dbReference>
<dbReference type="AlphaFoldDB" id="A0A7I4FLT4"/>
<dbReference type="Proteomes" id="UP000006727">
    <property type="component" value="Chromosome 3"/>
</dbReference>
<reference evidence="3 4" key="1">
    <citation type="journal article" date="2008" name="Science">
        <title>The Physcomitrella genome reveals evolutionary insights into the conquest of land by plants.</title>
        <authorList>
            <person name="Rensing S."/>
            <person name="Lang D."/>
            <person name="Zimmer A."/>
            <person name="Terry A."/>
            <person name="Salamov A."/>
            <person name="Shapiro H."/>
            <person name="Nishiyama T."/>
            <person name="Perroud P.-F."/>
            <person name="Lindquist E."/>
            <person name="Kamisugi Y."/>
            <person name="Tanahashi T."/>
            <person name="Sakakibara K."/>
            <person name="Fujita T."/>
            <person name="Oishi K."/>
            <person name="Shin-I T."/>
            <person name="Kuroki Y."/>
            <person name="Toyoda A."/>
            <person name="Suzuki Y."/>
            <person name="Hashimoto A."/>
            <person name="Yamaguchi K."/>
            <person name="Sugano A."/>
            <person name="Kohara Y."/>
            <person name="Fujiyama A."/>
            <person name="Anterola A."/>
            <person name="Aoki S."/>
            <person name="Ashton N."/>
            <person name="Barbazuk W.B."/>
            <person name="Barker E."/>
            <person name="Bennetzen J."/>
            <person name="Bezanilla M."/>
            <person name="Blankenship R."/>
            <person name="Cho S.H."/>
            <person name="Dutcher S."/>
            <person name="Estelle M."/>
            <person name="Fawcett J.A."/>
            <person name="Gundlach H."/>
            <person name="Hanada K."/>
            <person name="Heyl A."/>
            <person name="Hicks K.A."/>
            <person name="Hugh J."/>
            <person name="Lohr M."/>
            <person name="Mayer K."/>
            <person name="Melkozernov A."/>
            <person name="Murata T."/>
            <person name="Nelson D."/>
            <person name="Pils B."/>
            <person name="Prigge M."/>
            <person name="Reiss B."/>
            <person name="Renner T."/>
            <person name="Rombauts S."/>
            <person name="Rushton P."/>
            <person name="Sanderfoot A."/>
            <person name="Schween G."/>
            <person name="Shiu S.-H."/>
            <person name="Stueber K."/>
            <person name="Theodoulou F.L."/>
            <person name="Tu H."/>
            <person name="Van de Peer Y."/>
            <person name="Verrier P.J."/>
            <person name="Waters E."/>
            <person name="Wood A."/>
            <person name="Yang L."/>
            <person name="Cove D."/>
            <person name="Cuming A."/>
            <person name="Hasebe M."/>
            <person name="Lucas S."/>
            <person name="Mishler D.B."/>
            <person name="Reski R."/>
            <person name="Grigoriev I."/>
            <person name="Quatrano R.S."/>
            <person name="Boore J.L."/>
        </authorList>
    </citation>
    <scope>NUCLEOTIDE SEQUENCE [LARGE SCALE GENOMIC DNA]</scope>
    <source>
        <strain evidence="3 4">cv. Gransden 2004</strain>
    </source>
</reference>
<evidence type="ECO:0000256" key="1">
    <source>
        <dbReference type="SAM" id="MobiDB-lite"/>
    </source>
</evidence>